<dbReference type="Proteomes" id="UP000198729">
    <property type="component" value="Unassembled WGS sequence"/>
</dbReference>
<feature type="domain" description="STAS" evidence="1">
    <location>
        <begin position="10"/>
        <end position="96"/>
    </location>
</feature>
<dbReference type="InterPro" id="IPR052746">
    <property type="entry name" value="MlaB_ABC_Transporter"/>
</dbReference>
<evidence type="ECO:0000313" key="3">
    <source>
        <dbReference type="Proteomes" id="UP000198729"/>
    </source>
</evidence>
<dbReference type="PROSITE" id="PS50801">
    <property type="entry name" value="STAS"/>
    <property type="match status" value="1"/>
</dbReference>
<dbReference type="PANTHER" id="PTHR35849">
    <property type="entry name" value="BLR2341 PROTEIN"/>
    <property type="match status" value="1"/>
</dbReference>
<dbReference type="SUPFAM" id="SSF52091">
    <property type="entry name" value="SpoIIaa-like"/>
    <property type="match status" value="1"/>
</dbReference>
<dbReference type="OrthoDB" id="8563468at2"/>
<dbReference type="AlphaFoldDB" id="A0A1G5SJ11"/>
<proteinExistence type="predicted"/>
<dbReference type="InterPro" id="IPR036513">
    <property type="entry name" value="STAS_dom_sf"/>
</dbReference>
<evidence type="ECO:0000313" key="2">
    <source>
        <dbReference type="EMBL" id="SCZ86860.1"/>
    </source>
</evidence>
<dbReference type="PANTHER" id="PTHR35849:SF2">
    <property type="entry name" value="BLR2341 PROTEIN"/>
    <property type="match status" value="1"/>
</dbReference>
<dbReference type="CDD" id="cd07043">
    <property type="entry name" value="STAS_anti-anti-sigma_factors"/>
    <property type="match status" value="1"/>
</dbReference>
<dbReference type="Pfam" id="PF13466">
    <property type="entry name" value="STAS_2"/>
    <property type="match status" value="1"/>
</dbReference>
<dbReference type="InterPro" id="IPR002645">
    <property type="entry name" value="STAS_dom"/>
</dbReference>
<dbReference type="InterPro" id="IPR058548">
    <property type="entry name" value="MlaB-like_STAS"/>
</dbReference>
<dbReference type="Gene3D" id="3.30.750.24">
    <property type="entry name" value="STAS domain"/>
    <property type="match status" value="1"/>
</dbReference>
<name>A0A1G5SJ11_9PROT</name>
<dbReference type="EMBL" id="FMWO01000092">
    <property type="protein sequence ID" value="SCZ86860.1"/>
    <property type="molecule type" value="Genomic_DNA"/>
</dbReference>
<sequence length="96" mass="10495">MNIKINNNQLSVSGSVTFANVAEITRAGLTVMSQPEPVVDLAKITELDSAAVSMLLAWLRAAQQHGQQLRVINLPQNMASLIKLYDLTELLPFESC</sequence>
<protein>
    <submittedName>
        <fullName evidence="2">Anti-sigma-factor antagonist</fullName>
    </submittedName>
</protein>
<accession>A0A1G5SJ11</accession>
<dbReference type="STRING" id="51642.NSMM_800054"/>
<evidence type="ECO:0000259" key="1">
    <source>
        <dbReference type="PROSITE" id="PS50801"/>
    </source>
</evidence>
<keyword evidence="3" id="KW-1185">Reference proteome</keyword>
<gene>
    <name evidence="2" type="ORF">NSMM_800054</name>
</gene>
<dbReference type="RefSeq" id="WP_090288132.1">
    <property type="nucleotide sequence ID" value="NZ_FMWO01000092.1"/>
</dbReference>
<organism evidence="2 3">
    <name type="scientific">Nitrosomonas mobilis</name>
    <dbReference type="NCBI Taxonomy" id="51642"/>
    <lineage>
        <taxon>Bacteria</taxon>
        <taxon>Pseudomonadati</taxon>
        <taxon>Pseudomonadota</taxon>
        <taxon>Betaproteobacteria</taxon>
        <taxon>Nitrosomonadales</taxon>
        <taxon>Nitrosomonadaceae</taxon>
        <taxon>Nitrosomonas</taxon>
    </lineage>
</organism>
<reference evidence="2 3" key="1">
    <citation type="submission" date="2016-10" db="EMBL/GenBank/DDBJ databases">
        <authorList>
            <person name="de Groot N.N."/>
        </authorList>
    </citation>
    <scope>NUCLEOTIDE SEQUENCE [LARGE SCALE GENOMIC DNA]</scope>
    <source>
        <strain evidence="2">1</strain>
    </source>
</reference>